<dbReference type="OrthoDB" id="6395565at2"/>
<dbReference type="RefSeq" id="WP_093270778.1">
    <property type="nucleotide sequence ID" value="NZ_FNDD01000005.1"/>
</dbReference>
<dbReference type="EMBL" id="FNDD01000005">
    <property type="protein sequence ID" value="SDG94598.1"/>
    <property type="molecule type" value="Genomic_DNA"/>
</dbReference>
<name>A0A1G7YDG0_9VIBR</name>
<keyword evidence="1" id="KW-0732">Signal</keyword>
<dbReference type="SUPFAM" id="SSF110296">
    <property type="entry name" value="Oligoxyloglucan reducing end-specific cellobiohydrolase"/>
    <property type="match status" value="1"/>
</dbReference>
<reference evidence="2 3" key="1">
    <citation type="submission" date="2016-10" db="EMBL/GenBank/DDBJ databases">
        <authorList>
            <person name="de Groot N.N."/>
        </authorList>
    </citation>
    <scope>NUCLEOTIDE SEQUENCE [LARGE SCALE GENOMIC DNA]</scope>
    <source>
        <strain evidence="2 3">CGMCC 1.10228</strain>
    </source>
</reference>
<evidence type="ECO:0000313" key="3">
    <source>
        <dbReference type="Proteomes" id="UP000198854"/>
    </source>
</evidence>
<feature type="chain" id="PRO_5011461014" evidence="1">
    <location>
        <begin position="24"/>
        <end position="539"/>
    </location>
</feature>
<gene>
    <name evidence="2" type="ORF">SAMN04488136_10571</name>
</gene>
<dbReference type="InterPro" id="IPR020008">
    <property type="entry name" value="GlyGly_CTERM"/>
</dbReference>
<dbReference type="InterPro" id="IPR022562">
    <property type="entry name" value="DUF3466"/>
</dbReference>
<organism evidence="2 3">
    <name type="scientific">Vibrio xiamenensis</name>
    <dbReference type="NCBI Taxonomy" id="861298"/>
    <lineage>
        <taxon>Bacteria</taxon>
        <taxon>Pseudomonadati</taxon>
        <taxon>Pseudomonadota</taxon>
        <taxon>Gammaproteobacteria</taxon>
        <taxon>Vibrionales</taxon>
        <taxon>Vibrionaceae</taxon>
        <taxon>Vibrio</taxon>
    </lineage>
</organism>
<dbReference type="Proteomes" id="UP000198854">
    <property type="component" value="Unassembled WGS sequence"/>
</dbReference>
<proteinExistence type="predicted"/>
<protein>
    <submittedName>
        <fullName evidence="2">GlyGly-CTERM domain-containing protein</fullName>
    </submittedName>
</protein>
<dbReference type="AlphaFoldDB" id="A0A1G7YDG0"/>
<dbReference type="Pfam" id="PF11949">
    <property type="entry name" value="DUF3466"/>
    <property type="match status" value="1"/>
</dbReference>
<evidence type="ECO:0000313" key="2">
    <source>
        <dbReference type="EMBL" id="SDG94598.1"/>
    </source>
</evidence>
<evidence type="ECO:0000256" key="1">
    <source>
        <dbReference type="SAM" id="SignalP"/>
    </source>
</evidence>
<feature type="signal peptide" evidence="1">
    <location>
        <begin position="1"/>
        <end position="23"/>
    </location>
</feature>
<dbReference type="NCBIfam" id="TIGR03501">
    <property type="entry name" value="GlyGly_CTERM"/>
    <property type="match status" value="1"/>
</dbReference>
<keyword evidence="3" id="KW-1185">Reference proteome</keyword>
<accession>A0A1G7YDG0</accession>
<dbReference type="STRING" id="861298.SAMN04488136_10571"/>
<sequence>MSSKTFKLSAVAATVFTALSANAAIYNVTQYAPEGTDVDTYGVAIGQSSPVSEADSSTSCWTTGCTATDYDIAVETKKYPEGFSYRDEAPFFLRYGYEYLADDYDGFEDYCNVFLGYTDSLCEDWAEEQWEGYSYELNGNYDNSIAYLYSTSSEVASENTVVNAINSDGVVIGNAYEGDSLRTTAFVDGSSLDLPSSGTFTASHAWNQISDGSSTYTVGSISTEYDDESSTSKATVWVDGEPTQISWVSAEASSSVAPQGSARDIIYDSDNSTLYAVGYNSNSKERLIASVFKSTDSGATWSNTFVSNFKYDVEDDYANSVLTSVNDNKVAIGTAKLEEARNGAYANGLFYVTNVASPSYKEFSGSIFFSGANGEAGAINNYNEVVGTIDYETHREINGNPRAQRGFIAPLKVSGSTNNPRDVFGNTAYYLDDLTNDGSASSNNNQYRIFKASDINDDGVIAATAYYCAGGYDTTNIDSTCGAGTQDEKIVAVRLTPISGATNSDIETRGETEVTVSRSGGSLGWITLTLLGFIRFRKK</sequence>